<evidence type="ECO:0000256" key="5">
    <source>
        <dbReference type="ARBA" id="ARBA00023163"/>
    </source>
</evidence>
<dbReference type="GO" id="GO:0000976">
    <property type="term" value="F:transcription cis-regulatory region binding"/>
    <property type="evidence" value="ECO:0007669"/>
    <property type="project" value="UniProtKB-ARBA"/>
</dbReference>
<evidence type="ECO:0000313" key="14">
    <source>
        <dbReference type="EMBL" id="CAI9112299.1"/>
    </source>
</evidence>
<dbReference type="Gene3D" id="1.10.10.60">
    <property type="entry name" value="Homeodomain-like"/>
    <property type="match status" value="1"/>
</dbReference>
<dbReference type="InterPro" id="IPR001356">
    <property type="entry name" value="HD"/>
</dbReference>
<dbReference type="InterPro" id="IPR017970">
    <property type="entry name" value="Homeobox_CS"/>
</dbReference>
<evidence type="ECO:0000256" key="12">
    <source>
        <dbReference type="SAM" id="MobiDB-lite"/>
    </source>
</evidence>
<dbReference type="PROSITE" id="PS50071">
    <property type="entry name" value="HOMEOBOX_2"/>
    <property type="match status" value="1"/>
</dbReference>
<evidence type="ECO:0000256" key="3">
    <source>
        <dbReference type="ARBA" id="ARBA00023125"/>
    </source>
</evidence>
<evidence type="ECO:0000256" key="8">
    <source>
        <dbReference type="PROSITE-ProRule" id="PRU00108"/>
    </source>
</evidence>
<comment type="function">
    <text evidence="10">Transcription factor.</text>
</comment>
<feature type="region of interest" description="Disordered" evidence="12">
    <location>
        <begin position="198"/>
        <end position="258"/>
    </location>
</feature>
<evidence type="ECO:0000256" key="9">
    <source>
        <dbReference type="RuleBase" id="RU000682"/>
    </source>
</evidence>
<reference evidence="14" key="1">
    <citation type="submission" date="2023-03" db="EMBL/GenBank/DDBJ databases">
        <authorList>
            <person name="Julca I."/>
        </authorList>
    </citation>
    <scope>NUCLEOTIDE SEQUENCE</scope>
</reference>
<evidence type="ECO:0000256" key="4">
    <source>
        <dbReference type="ARBA" id="ARBA00023155"/>
    </source>
</evidence>
<keyword evidence="5 10" id="KW-0804">Transcription</keyword>
<evidence type="ECO:0000256" key="6">
    <source>
        <dbReference type="ARBA" id="ARBA00023242"/>
    </source>
</evidence>
<evidence type="ECO:0000256" key="7">
    <source>
        <dbReference type="ARBA" id="ARBA00025748"/>
    </source>
</evidence>
<dbReference type="InterPro" id="IPR009057">
    <property type="entry name" value="Homeodomain-like_sf"/>
</dbReference>
<dbReference type="GO" id="GO:0045893">
    <property type="term" value="P:positive regulation of DNA-templated transcription"/>
    <property type="evidence" value="ECO:0007669"/>
    <property type="project" value="TreeGrafter"/>
</dbReference>
<gene>
    <name evidence="14" type="ORF">OLC1_LOCUS19520</name>
</gene>
<keyword evidence="15" id="KW-1185">Reference proteome</keyword>
<protein>
    <recommendedName>
        <fullName evidence="10">Homeobox-leucine zipper protein</fullName>
    </recommendedName>
    <alternativeName>
        <fullName evidence="10">HD-ZIP protein</fullName>
    </alternativeName>
    <alternativeName>
        <fullName evidence="10">Homeodomain transcription factor</fullName>
    </alternativeName>
</protein>
<dbReference type="InterPro" id="IPR045224">
    <property type="entry name" value="HDZip_class_I_plant"/>
</dbReference>
<dbReference type="CDD" id="cd00086">
    <property type="entry name" value="homeodomain"/>
    <property type="match status" value="1"/>
</dbReference>
<evidence type="ECO:0000313" key="15">
    <source>
        <dbReference type="Proteomes" id="UP001161247"/>
    </source>
</evidence>
<keyword evidence="4 8" id="KW-0371">Homeobox</keyword>
<feature type="domain" description="Homeobox" evidence="13">
    <location>
        <begin position="89"/>
        <end position="149"/>
    </location>
</feature>
<dbReference type="GO" id="GO:0000981">
    <property type="term" value="F:DNA-binding transcription factor activity, RNA polymerase II-specific"/>
    <property type="evidence" value="ECO:0007669"/>
    <property type="project" value="UniProtKB-UniRule"/>
</dbReference>
<dbReference type="Pfam" id="PF00046">
    <property type="entry name" value="Homeodomain"/>
    <property type="match status" value="1"/>
</dbReference>
<feature type="DNA-binding region" description="Homeobox" evidence="8">
    <location>
        <begin position="91"/>
        <end position="150"/>
    </location>
</feature>
<dbReference type="PANTHER" id="PTHR24326">
    <property type="entry name" value="HOMEOBOX-LEUCINE ZIPPER PROTEIN"/>
    <property type="match status" value="1"/>
</dbReference>
<dbReference type="SUPFAM" id="SSF46689">
    <property type="entry name" value="Homeodomain-like"/>
    <property type="match status" value="1"/>
</dbReference>
<keyword evidence="2 10" id="KW-0805">Transcription regulation</keyword>
<comment type="similarity">
    <text evidence="7 10">Belongs to the HD-ZIP homeobox family. Class I subfamily.</text>
</comment>
<evidence type="ECO:0000256" key="2">
    <source>
        <dbReference type="ARBA" id="ARBA00023015"/>
    </source>
</evidence>
<dbReference type="InterPro" id="IPR000047">
    <property type="entry name" value="HTH_motif"/>
</dbReference>
<keyword evidence="3 8" id="KW-0238">DNA-binding</keyword>
<dbReference type="PANTHER" id="PTHR24326:SF606">
    <property type="entry name" value="HOMEOBOX-LEUCINE ZIPPER PROTEIN ATHB-54"/>
    <property type="match status" value="1"/>
</dbReference>
<evidence type="ECO:0000256" key="1">
    <source>
        <dbReference type="ARBA" id="ARBA00004123"/>
    </source>
</evidence>
<evidence type="ECO:0000259" key="13">
    <source>
        <dbReference type="PROSITE" id="PS50071"/>
    </source>
</evidence>
<dbReference type="GO" id="GO:0005634">
    <property type="term" value="C:nucleus"/>
    <property type="evidence" value="ECO:0007669"/>
    <property type="project" value="UniProtKB-SubCell"/>
</dbReference>
<proteinExistence type="inferred from homology"/>
<keyword evidence="6 8" id="KW-0539">Nucleus</keyword>
<comment type="subcellular location">
    <subcellularLocation>
        <location evidence="1 8 9">Nucleus</location>
    </subcellularLocation>
</comment>
<dbReference type="SMART" id="SM00389">
    <property type="entry name" value="HOX"/>
    <property type="match status" value="1"/>
</dbReference>
<dbReference type="PROSITE" id="PS00027">
    <property type="entry name" value="HOMEOBOX_1"/>
    <property type="match status" value="1"/>
</dbReference>
<feature type="compositionally biased region" description="Polar residues" evidence="12">
    <location>
        <begin position="198"/>
        <end position="221"/>
    </location>
</feature>
<dbReference type="EMBL" id="OX459124">
    <property type="protein sequence ID" value="CAI9112299.1"/>
    <property type="molecule type" value="Genomic_DNA"/>
</dbReference>
<dbReference type="InterPro" id="IPR003106">
    <property type="entry name" value="Leu_zip_homeo"/>
</dbReference>
<dbReference type="AlphaFoldDB" id="A0AAV1DWK5"/>
<organism evidence="14 15">
    <name type="scientific">Oldenlandia corymbosa var. corymbosa</name>
    <dbReference type="NCBI Taxonomy" id="529605"/>
    <lineage>
        <taxon>Eukaryota</taxon>
        <taxon>Viridiplantae</taxon>
        <taxon>Streptophyta</taxon>
        <taxon>Embryophyta</taxon>
        <taxon>Tracheophyta</taxon>
        <taxon>Spermatophyta</taxon>
        <taxon>Magnoliopsida</taxon>
        <taxon>eudicotyledons</taxon>
        <taxon>Gunneridae</taxon>
        <taxon>Pentapetalae</taxon>
        <taxon>asterids</taxon>
        <taxon>lamiids</taxon>
        <taxon>Gentianales</taxon>
        <taxon>Rubiaceae</taxon>
        <taxon>Rubioideae</taxon>
        <taxon>Spermacoceae</taxon>
        <taxon>Hedyotis-Oldenlandia complex</taxon>
        <taxon>Oldenlandia</taxon>
    </lineage>
</organism>
<feature type="coiled-coil region" evidence="11">
    <location>
        <begin position="141"/>
        <end position="189"/>
    </location>
</feature>
<dbReference type="Proteomes" id="UP001161247">
    <property type="component" value="Chromosome 7"/>
</dbReference>
<keyword evidence="11" id="KW-0175">Coiled coil</keyword>
<sequence length="329" mass="37171">MAEKKRMYGVCGGGIAASNMDSDFLQNQRASCVLSHPRDSFFTSSSSSSYLGSRSILSFDGITGGKKSKSFYQSFGQEENLEELEEYYFLQPEKKRRLTADQVLFLEKNFEDVNKLEPEKKAELAKELGLQPRQIAVWFQNRRARWKTKQLEKDYEALQASYNSLKADYDNLLKEKDNLKAEVVYITEKLLLNEKENTNSTLSHGGSLTAAPSNASVTYSVSEDESSKVSAPAQKQEDVSYGTSDVLDSDSPHHTEAFSSLLPPGDSLYIFEHDQSDLSQDEEDDRSRNLESAAYIFPKLEDADYCNAQSSFYYGLPDEDQAAFGFWLY</sequence>
<accession>A0AAV1DWK5</accession>
<dbReference type="FunFam" id="1.10.10.60:FF:000144">
    <property type="entry name" value="homeobox-leucine zipper protein ATHB-6-like"/>
    <property type="match status" value="1"/>
</dbReference>
<evidence type="ECO:0000256" key="10">
    <source>
        <dbReference type="RuleBase" id="RU369038"/>
    </source>
</evidence>
<evidence type="ECO:0000256" key="11">
    <source>
        <dbReference type="SAM" id="Coils"/>
    </source>
</evidence>
<dbReference type="PRINTS" id="PR00031">
    <property type="entry name" value="HTHREPRESSR"/>
</dbReference>
<dbReference type="Pfam" id="PF02183">
    <property type="entry name" value="HALZ"/>
    <property type="match status" value="1"/>
</dbReference>
<name>A0AAV1DWK5_OLDCO</name>